<name>A0A0U3T5P3_9ACTN</name>
<keyword evidence="1" id="KW-0472">Membrane</keyword>
<organism evidence="2 3">
    <name type="scientific">Aeromicrobium erythreum</name>
    <dbReference type="NCBI Taxonomy" id="2041"/>
    <lineage>
        <taxon>Bacteria</taxon>
        <taxon>Bacillati</taxon>
        <taxon>Actinomycetota</taxon>
        <taxon>Actinomycetes</taxon>
        <taxon>Propionibacteriales</taxon>
        <taxon>Nocardioidaceae</taxon>
        <taxon>Aeromicrobium</taxon>
    </lineage>
</organism>
<proteinExistence type="predicted"/>
<feature type="transmembrane region" description="Helical" evidence="1">
    <location>
        <begin position="7"/>
        <end position="25"/>
    </location>
</feature>
<keyword evidence="1" id="KW-1133">Transmembrane helix</keyword>
<evidence type="ECO:0000313" key="3">
    <source>
        <dbReference type="Proteomes" id="UP000067689"/>
    </source>
</evidence>
<reference evidence="2 3" key="1">
    <citation type="journal article" date="1991" name="Int. J. Syst. Bacteriol.">
        <title>Description of the erythromycin-producing bacterium Arthrobacter sp. strain NRRL B-3381 as Aeromicrobium erythreum gen. nov., sp. nov.</title>
        <authorList>
            <person name="Miller E.S."/>
            <person name="Woese C.R."/>
            <person name="Brenner S."/>
        </authorList>
    </citation>
    <scope>NUCLEOTIDE SEQUENCE [LARGE SCALE GENOMIC DNA]</scope>
    <source>
        <strain evidence="2 3">AR18</strain>
    </source>
</reference>
<keyword evidence="1" id="KW-0812">Transmembrane</keyword>
<dbReference type="KEGG" id="aer:AERYTH_15540"/>
<protein>
    <submittedName>
        <fullName evidence="2">Uncharacterized protein</fullName>
    </submittedName>
</protein>
<dbReference type="EMBL" id="CP011502">
    <property type="protein sequence ID" value="ALX06010.1"/>
    <property type="molecule type" value="Genomic_DNA"/>
</dbReference>
<dbReference type="RefSeq" id="WP_067860548.1">
    <property type="nucleotide sequence ID" value="NZ_CP011502.1"/>
</dbReference>
<dbReference type="AlphaFoldDB" id="A0A0U3T5P3"/>
<dbReference type="Proteomes" id="UP000067689">
    <property type="component" value="Chromosome"/>
</dbReference>
<dbReference type="STRING" id="2041.AERYTH_15540"/>
<dbReference type="PATRIC" id="fig|2041.4.peg.3245"/>
<keyword evidence="3" id="KW-1185">Reference proteome</keyword>
<feature type="transmembrane region" description="Helical" evidence="1">
    <location>
        <begin position="31"/>
        <end position="49"/>
    </location>
</feature>
<gene>
    <name evidence="2" type="ORF">AERYTH_15540</name>
</gene>
<evidence type="ECO:0000313" key="2">
    <source>
        <dbReference type="EMBL" id="ALX06010.1"/>
    </source>
</evidence>
<evidence type="ECO:0000256" key="1">
    <source>
        <dbReference type="SAM" id="Phobius"/>
    </source>
</evidence>
<sequence>METLNNYRTLFSIVAVAAIAVNIFGSADAATGAYIVAAAVVLYILWAAFGRTQLQQRRVKNASS</sequence>
<accession>A0A0U3T5P3</accession>